<proteinExistence type="predicted"/>
<feature type="region of interest" description="Disordered" evidence="1">
    <location>
        <begin position="167"/>
        <end position="194"/>
    </location>
</feature>
<evidence type="ECO:0000313" key="4">
    <source>
        <dbReference type="Proteomes" id="UP000801492"/>
    </source>
</evidence>
<accession>A0A8K0G825</accession>
<feature type="signal peptide" evidence="2">
    <location>
        <begin position="1"/>
        <end position="20"/>
    </location>
</feature>
<name>A0A8K0G825_IGNLU</name>
<protein>
    <submittedName>
        <fullName evidence="3">Uncharacterized protein</fullName>
    </submittedName>
</protein>
<feature type="compositionally biased region" description="Basic residues" evidence="1">
    <location>
        <begin position="167"/>
        <end position="178"/>
    </location>
</feature>
<feature type="chain" id="PRO_5035479149" evidence="2">
    <location>
        <begin position="21"/>
        <end position="217"/>
    </location>
</feature>
<gene>
    <name evidence="3" type="ORF">ILUMI_16599</name>
</gene>
<evidence type="ECO:0000256" key="1">
    <source>
        <dbReference type="SAM" id="MobiDB-lite"/>
    </source>
</evidence>
<sequence length="217" mass="25713">MSIIITVFFLFIALQRSIPAKRIGSCACKRNYMVFYDNITDLPYCKTVHRKRAPCLKDLNGEHTIWEKKLRKSAIEKIVNEFDRIPEMEERRILGNSSFSEFETSTSLVADTKLIPEQVYEIQNSLRSATTKGIKEIRKPVISNKKDFEQKRDNKKKQKIPLKQLPKKVNKKSNRIHRKNENKDKKELSRNKKQKFSRRFAYEPVEEMENTLRHILL</sequence>
<reference evidence="3" key="1">
    <citation type="submission" date="2019-08" db="EMBL/GenBank/DDBJ databases">
        <title>The genome of the North American firefly Photinus pyralis.</title>
        <authorList>
            <consortium name="Photinus pyralis genome working group"/>
            <person name="Fallon T.R."/>
            <person name="Sander Lower S.E."/>
            <person name="Weng J.-K."/>
        </authorList>
    </citation>
    <scope>NUCLEOTIDE SEQUENCE</scope>
    <source>
        <strain evidence="3">TRF0915ILg1</strain>
        <tissue evidence="3">Whole body</tissue>
    </source>
</reference>
<feature type="compositionally biased region" description="Basic and acidic residues" evidence="1">
    <location>
        <begin position="179"/>
        <end position="190"/>
    </location>
</feature>
<evidence type="ECO:0000313" key="3">
    <source>
        <dbReference type="EMBL" id="KAF2889574.1"/>
    </source>
</evidence>
<dbReference type="EMBL" id="VTPC01065293">
    <property type="protein sequence ID" value="KAF2889574.1"/>
    <property type="molecule type" value="Genomic_DNA"/>
</dbReference>
<comment type="caution">
    <text evidence="3">The sequence shown here is derived from an EMBL/GenBank/DDBJ whole genome shotgun (WGS) entry which is preliminary data.</text>
</comment>
<organism evidence="3 4">
    <name type="scientific">Ignelater luminosus</name>
    <name type="common">Cucubano</name>
    <name type="synonym">Pyrophorus luminosus</name>
    <dbReference type="NCBI Taxonomy" id="2038154"/>
    <lineage>
        <taxon>Eukaryota</taxon>
        <taxon>Metazoa</taxon>
        <taxon>Ecdysozoa</taxon>
        <taxon>Arthropoda</taxon>
        <taxon>Hexapoda</taxon>
        <taxon>Insecta</taxon>
        <taxon>Pterygota</taxon>
        <taxon>Neoptera</taxon>
        <taxon>Endopterygota</taxon>
        <taxon>Coleoptera</taxon>
        <taxon>Polyphaga</taxon>
        <taxon>Elateriformia</taxon>
        <taxon>Elateroidea</taxon>
        <taxon>Elateridae</taxon>
        <taxon>Agrypninae</taxon>
        <taxon>Pyrophorini</taxon>
        <taxon>Ignelater</taxon>
    </lineage>
</organism>
<dbReference type="AlphaFoldDB" id="A0A8K0G825"/>
<evidence type="ECO:0000256" key="2">
    <source>
        <dbReference type="SAM" id="SignalP"/>
    </source>
</evidence>
<dbReference type="Proteomes" id="UP000801492">
    <property type="component" value="Unassembled WGS sequence"/>
</dbReference>
<keyword evidence="2" id="KW-0732">Signal</keyword>
<keyword evidence="4" id="KW-1185">Reference proteome</keyword>